<feature type="region of interest" description="Disordered" evidence="1">
    <location>
        <begin position="187"/>
        <end position="241"/>
    </location>
</feature>
<keyword evidence="2" id="KW-0812">Transmembrane</keyword>
<gene>
    <name evidence="6" type="ORF">BDY21DRAFT_362361</name>
</gene>
<dbReference type="OrthoDB" id="4005299at2759"/>
<reference evidence="6" key="1">
    <citation type="journal article" date="2020" name="Stud. Mycol.">
        <title>101 Dothideomycetes genomes: a test case for predicting lifestyles and emergence of pathogens.</title>
        <authorList>
            <person name="Haridas S."/>
            <person name="Albert R."/>
            <person name="Binder M."/>
            <person name="Bloem J."/>
            <person name="Labutti K."/>
            <person name="Salamov A."/>
            <person name="Andreopoulos B."/>
            <person name="Baker S."/>
            <person name="Barry K."/>
            <person name="Bills G."/>
            <person name="Bluhm B."/>
            <person name="Cannon C."/>
            <person name="Castanera R."/>
            <person name="Culley D."/>
            <person name="Daum C."/>
            <person name="Ezra D."/>
            <person name="Gonzalez J."/>
            <person name="Henrissat B."/>
            <person name="Kuo A."/>
            <person name="Liang C."/>
            <person name="Lipzen A."/>
            <person name="Lutzoni F."/>
            <person name="Magnuson J."/>
            <person name="Mondo S."/>
            <person name="Nolan M."/>
            <person name="Ohm R."/>
            <person name="Pangilinan J."/>
            <person name="Park H.-J."/>
            <person name="Ramirez L."/>
            <person name="Alfaro M."/>
            <person name="Sun H."/>
            <person name="Tritt A."/>
            <person name="Yoshinaga Y."/>
            <person name="Zwiers L.-H."/>
            <person name="Turgeon B."/>
            <person name="Goodwin S."/>
            <person name="Spatafora J."/>
            <person name="Crous P."/>
            <person name="Grigoriev I."/>
        </authorList>
    </citation>
    <scope>NUCLEOTIDE SEQUENCE</scope>
    <source>
        <strain evidence="6">ATCC 16933</strain>
    </source>
</reference>
<feature type="transmembrane region" description="Helical" evidence="2">
    <location>
        <begin position="137"/>
        <end position="154"/>
    </location>
</feature>
<accession>A0A6A6P711</accession>
<feature type="transmembrane region" description="Helical" evidence="2">
    <location>
        <begin position="491"/>
        <end position="512"/>
    </location>
</feature>
<sequence>MQRHRVLAFTSAALLLQLLSPIVAAHGHDDDHHDGGGMHESMHGGNDSSIPSAPPSYFSHPDYRRWMFAHIIFMVLSWVVVLPIGVMMSIVRSRFAMPVNLVFLVLNAVGLLVGTVYNNRTPDLYENNSHHKSGWAFTWIACAWVVMGVVDLYARKARASGGPHPPHAGRHSVSFAAIAQYQRIQSAEAQPSRWSDDSGQGTERNTSSLYGHSRSPSVQSENQQFAAQSPTLHEDDIDDGDDGSYDAAEKRGFLRSVAVDRFLSRNVPRVAAGRTFKAVRLLYALIERTILILSFVALTTGLAVYGGIFRGNDIFNGLAHFIKGGIFFWYGLLVLGRWSGSFADLGWAWNVKPPAEVVGRRKAAVPSAEFLESLLIFIYGASNVFLEHLGAWGGEWSPMDLEHVSITIMFFGGGLLGMLIESRKVRDLLNAPIHSIRDGDRYPNEKNEAWQAPKTYRFPMNPLPALIILLLGMMMSSHHQASAVSAEVHKLWGSLFAGASLARGFTYILMYLSPPASYLPSRPPTELITAFCLISGGLIFMGSNRTASDLDIQNRNTVMTLEAYGLDAMFIFVVTMGFTGLLMAWETLVIAIKGWAVRHEGSRRAFSTRTPGAGSAA</sequence>
<dbReference type="PANTHER" id="PTHR31685">
    <property type="entry name" value="INTEGRAL MEMBRANE PROTEIN (AFU_ORTHOLOGUE AFUA_6G12730)-RELATED"/>
    <property type="match status" value="1"/>
</dbReference>
<dbReference type="AlphaFoldDB" id="A0A6A6P711"/>
<keyword evidence="3" id="KW-0732">Signal</keyword>
<evidence type="ECO:0008006" key="8">
    <source>
        <dbReference type="Google" id="ProtNLM"/>
    </source>
</evidence>
<dbReference type="EMBL" id="MU001675">
    <property type="protein sequence ID" value="KAF2459669.1"/>
    <property type="molecule type" value="Genomic_DNA"/>
</dbReference>
<evidence type="ECO:0000256" key="3">
    <source>
        <dbReference type="SAM" id="SignalP"/>
    </source>
</evidence>
<feature type="compositionally biased region" description="Polar residues" evidence="1">
    <location>
        <begin position="187"/>
        <end position="231"/>
    </location>
</feature>
<organism evidence="6 7">
    <name type="scientific">Lineolata rhizophorae</name>
    <dbReference type="NCBI Taxonomy" id="578093"/>
    <lineage>
        <taxon>Eukaryota</taxon>
        <taxon>Fungi</taxon>
        <taxon>Dikarya</taxon>
        <taxon>Ascomycota</taxon>
        <taxon>Pezizomycotina</taxon>
        <taxon>Dothideomycetes</taxon>
        <taxon>Dothideomycetes incertae sedis</taxon>
        <taxon>Lineolatales</taxon>
        <taxon>Lineolataceae</taxon>
        <taxon>Lineolata</taxon>
    </lineage>
</organism>
<feature type="transmembrane region" description="Helical" evidence="2">
    <location>
        <begin position="314"/>
        <end position="335"/>
    </location>
</feature>
<feature type="chain" id="PRO_5025669493" description="Integral membrane protein" evidence="3">
    <location>
        <begin position="25"/>
        <end position="617"/>
    </location>
</feature>
<feature type="transmembrane region" description="Helical" evidence="2">
    <location>
        <begin position="403"/>
        <end position="420"/>
    </location>
</feature>
<evidence type="ECO:0000313" key="6">
    <source>
        <dbReference type="EMBL" id="KAF2459669.1"/>
    </source>
</evidence>
<feature type="transmembrane region" description="Helical" evidence="2">
    <location>
        <begin position="290"/>
        <end position="308"/>
    </location>
</feature>
<dbReference type="InterPro" id="IPR018825">
    <property type="entry name" value="DUF2427"/>
</dbReference>
<evidence type="ECO:0000256" key="2">
    <source>
        <dbReference type="SAM" id="Phobius"/>
    </source>
</evidence>
<protein>
    <recommendedName>
        <fullName evidence="8">Integral membrane protein</fullName>
    </recommendedName>
</protein>
<evidence type="ECO:0000259" key="4">
    <source>
        <dbReference type="Pfam" id="PF10348"/>
    </source>
</evidence>
<keyword evidence="2" id="KW-1133">Transmembrane helix</keyword>
<feature type="transmembrane region" description="Helical" evidence="2">
    <location>
        <begin position="99"/>
        <end position="117"/>
    </location>
</feature>
<keyword evidence="2" id="KW-0472">Membrane</keyword>
<proteinExistence type="predicted"/>
<feature type="domain" description="Protein YTP1-like C-terminal" evidence="5">
    <location>
        <begin position="294"/>
        <end position="594"/>
    </location>
</feature>
<dbReference type="PANTHER" id="PTHR31685:SF3">
    <property type="entry name" value="INTEGRAL MEMBRANE PROTEIN (AFU_ORTHOLOGUE AFUA_6G12730)"/>
    <property type="match status" value="1"/>
</dbReference>
<dbReference type="InterPro" id="IPR018827">
    <property type="entry name" value="YTP1_C"/>
</dbReference>
<evidence type="ECO:0000313" key="7">
    <source>
        <dbReference type="Proteomes" id="UP000799766"/>
    </source>
</evidence>
<feature type="transmembrane region" description="Helical" evidence="2">
    <location>
        <begin position="370"/>
        <end position="391"/>
    </location>
</feature>
<evidence type="ECO:0000259" key="5">
    <source>
        <dbReference type="Pfam" id="PF10355"/>
    </source>
</evidence>
<dbReference type="Proteomes" id="UP000799766">
    <property type="component" value="Unassembled WGS sequence"/>
</dbReference>
<dbReference type="Pfam" id="PF10355">
    <property type="entry name" value="Ytp1"/>
    <property type="match status" value="1"/>
</dbReference>
<feature type="signal peptide" evidence="3">
    <location>
        <begin position="1"/>
        <end position="24"/>
    </location>
</feature>
<feature type="transmembrane region" description="Helical" evidence="2">
    <location>
        <begin position="563"/>
        <end position="585"/>
    </location>
</feature>
<name>A0A6A6P711_9PEZI</name>
<feature type="domain" description="DUF2427" evidence="4">
    <location>
        <begin position="54"/>
        <end position="151"/>
    </location>
</feature>
<dbReference type="Pfam" id="PF10348">
    <property type="entry name" value="DUF2427"/>
    <property type="match status" value="1"/>
</dbReference>
<evidence type="ECO:0000256" key="1">
    <source>
        <dbReference type="SAM" id="MobiDB-lite"/>
    </source>
</evidence>
<keyword evidence="7" id="KW-1185">Reference proteome</keyword>
<feature type="transmembrane region" description="Helical" evidence="2">
    <location>
        <begin position="66"/>
        <end position="87"/>
    </location>
</feature>
<feature type="transmembrane region" description="Helical" evidence="2">
    <location>
        <begin position="524"/>
        <end position="543"/>
    </location>
</feature>